<feature type="region of interest" description="Disordered" evidence="2">
    <location>
        <begin position="29"/>
        <end position="60"/>
    </location>
</feature>
<reference evidence="4" key="1">
    <citation type="submission" date="2024-07" db="EMBL/GenBank/DDBJ databases">
        <title>Halotolerant mesophilic bacterium Ornithinibacillus sp. 4-3, sp. nov., isolated from soil.</title>
        <authorList>
            <person name="Sidarenka A.V."/>
            <person name="Guliayeva D.E."/>
            <person name="Leanovich S.I."/>
            <person name="Hileuskaya K.S."/>
            <person name="Akhremchuk A.E."/>
            <person name="Sikolenko M.A."/>
            <person name="Valentovich L.N."/>
        </authorList>
    </citation>
    <scope>NUCLEOTIDE SEQUENCE</scope>
    <source>
        <strain evidence="4">4-3</strain>
    </source>
</reference>
<feature type="domain" description="Capsule synthesis protein CapA" evidence="3">
    <location>
        <begin position="65"/>
        <end position="311"/>
    </location>
</feature>
<gene>
    <name evidence="4" type="ORF">AB4Y30_02820</name>
</gene>
<dbReference type="InterPro" id="IPR019079">
    <property type="entry name" value="Capsule_synth_CapA"/>
</dbReference>
<dbReference type="AlphaFoldDB" id="A0AB39HQ63"/>
<dbReference type="SUPFAM" id="SSF56300">
    <property type="entry name" value="Metallo-dependent phosphatases"/>
    <property type="match status" value="1"/>
</dbReference>
<dbReference type="Gene3D" id="3.60.21.10">
    <property type="match status" value="1"/>
</dbReference>
<dbReference type="InterPro" id="IPR052169">
    <property type="entry name" value="CW_Biosynth-Accessory"/>
</dbReference>
<sequence>MRYRKSLALLIILLLGAFLVGCSNVTNTDQEEEQANEPEQEEAVEEEPEEEPEPPEPEVIENEITISAVGDMLIHERVYDDARTEDGFDFVPMLEDVEPFLNDSTITFANQETMIGGEEIGLSTYPAFNSPTEVGDALKAVGVDVVSIANNHTLDRGEQAIMNSLDHWDKINMMYVGSYRDEEDRKTLRVYETEEGIDVAFLAYTYGTNGIPVPDSKDYLVNLIDQEIMMADIAEAKEQSDIVILSLHFGDEYERLPNQEQKDLVQLAADLGVDAVLGHHPHVLQPMEWVEGKDGHKTLAIYSLGNFLSGQEEYYRQVGGILKFKFKQTIIEDEETIELIEPQFMPTFVTAHSGYKYKVLPMYQLTDAELPDAANLYNEIKEHMSQWLPELEFMEP</sequence>
<dbReference type="Pfam" id="PF09587">
    <property type="entry name" value="PGA_cap"/>
    <property type="match status" value="1"/>
</dbReference>
<evidence type="ECO:0000259" key="3">
    <source>
        <dbReference type="SMART" id="SM00854"/>
    </source>
</evidence>
<dbReference type="CDD" id="cd07381">
    <property type="entry name" value="MPP_CapA"/>
    <property type="match status" value="1"/>
</dbReference>
<proteinExistence type="inferred from homology"/>
<evidence type="ECO:0000256" key="1">
    <source>
        <dbReference type="ARBA" id="ARBA00005662"/>
    </source>
</evidence>
<dbReference type="PANTHER" id="PTHR33393:SF12">
    <property type="entry name" value="CAPSULE BIOSYNTHESIS PROTEIN CAPA"/>
    <property type="match status" value="1"/>
</dbReference>
<dbReference type="InterPro" id="IPR029052">
    <property type="entry name" value="Metallo-depent_PP-like"/>
</dbReference>
<dbReference type="EMBL" id="CP162599">
    <property type="protein sequence ID" value="XDK33318.1"/>
    <property type="molecule type" value="Genomic_DNA"/>
</dbReference>
<evidence type="ECO:0000313" key="4">
    <source>
        <dbReference type="EMBL" id="XDK33318.1"/>
    </source>
</evidence>
<accession>A0AB39HQ63</accession>
<dbReference type="RefSeq" id="WP_368654000.1">
    <property type="nucleotide sequence ID" value="NZ_CP162599.1"/>
</dbReference>
<name>A0AB39HQ63_9BACI</name>
<dbReference type="PROSITE" id="PS51257">
    <property type="entry name" value="PROKAR_LIPOPROTEIN"/>
    <property type="match status" value="1"/>
</dbReference>
<dbReference type="SMART" id="SM00854">
    <property type="entry name" value="PGA_cap"/>
    <property type="match status" value="1"/>
</dbReference>
<protein>
    <submittedName>
        <fullName evidence="4">CapA family protein</fullName>
    </submittedName>
</protein>
<comment type="similarity">
    <text evidence="1">Belongs to the CapA family.</text>
</comment>
<evidence type="ECO:0000256" key="2">
    <source>
        <dbReference type="SAM" id="MobiDB-lite"/>
    </source>
</evidence>
<organism evidence="4">
    <name type="scientific">Ornithinibacillus sp. 4-3</name>
    <dbReference type="NCBI Taxonomy" id="3231488"/>
    <lineage>
        <taxon>Bacteria</taxon>
        <taxon>Bacillati</taxon>
        <taxon>Bacillota</taxon>
        <taxon>Bacilli</taxon>
        <taxon>Bacillales</taxon>
        <taxon>Bacillaceae</taxon>
        <taxon>Ornithinibacillus</taxon>
    </lineage>
</organism>
<dbReference type="PANTHER" id="PTHR33393">
    <property type="entry name" value="POLYGLUTAMINE SYNTHESIS ACCESSORY PROTEIN RV0574C-RELATED"/>
    <property type="match status" value="1"/>
</dbReference>